<dbReference type="InterPro" id="IPR012334">
    <property type="entry name" value="Pectin_lyas_fold"/>
</dbReference>
<dbReference type="Proteomes" id="UP000095591">
    <property type="component" value="Unassembled WGS sequence"/>
</dbReference>
<keyword evidence="2" id="KW-0326">Glycosidase</keyword>
<dbReference type="PANTHER" id="PTHR31339">
    <property type="entry name" value="PECTIN LYASE-RELATED"/>
    <property type="match status" value="1"/>
</dbReference>
<dbReference type="InterPro" id="IPR051801">
    <property type="entry name" value="GH28_Enzymes"/>
</dbReference>
<evidence type="ECO:0000259" key="1">
    <source>
        <dbReference type="Pfam" id="PF12708"/>
    </source>
</evidence>
<dbReference type="EC" id="3.2.1.82" evidence="2"/>
<dbReference type="PANTHER" id="PTHR31339:SF9">
    <property type="entry name" value="PLASMIN AND FIBRONECTIN-BINDING PROTEIN A"/>
    <property type="match status" value="1"/>
</dbReference>
<accession>A0A173TL14</accession>
<dbReference type="Gene3D" id="2.160.20.10">
    <property type="entry name" value="Single-stranded right-handed beta-helix, Pectin lyase-like"/>
    <property type="match status" value="1"/>
</dbReference>
<keyword evidence="2" id="KW-0378">Hydrolase</keyword>
<dbReference type="SUPFAM" id="SSF51126">
    <property type="entry name" value="Pectin lyase-like"/>
    <property type="match status" value="1"/>
</dbReference>
<dbReference type="InterPro" id="IPR024535">
    <property type="entry name" value="RHGA/B-epi-like_pectate_lyase"/>
</dbReference>
<protein>
    <submittedName>
        <fullName evidence="2">Exo-poly-alpha-D-galacturonosidase</fullName>
        <ecNumber evidence="2">3.2.1.82</ecNumber>
    </submittedName>
</protein>
<sequence length="446" mass="49693">MKMIDVSKVRVFRGSLFVLLMLFMRIGWASNDDSTYNIVDFGAKGDGITDNTQFINRTIEACSLRGGGTVIIPEGTFLTGSILLKSKVNLFLESNAVVKGINNLEKYRSISDLNQDEAYYKVKPRNWNKALLLGDQVEGVSITGEGVIDGAHIQDKKGEEGMRGPHILFLSRSKGIKISGVKLRRASNYAFMSYDIERASFDNLLVEEGWDGIHIRGGKDIRIRNCRFYTGDDAVAGGLWKNMVIENCYMNSSCNGIRLIMPATGLKIVDCEFRGPGKYPHRTSGEQKRRNMLSGILLQPGAWFPAFGEVKDILISSCSFDQLDNPFLVTLNEGNRGERICLEHIRGTRLMKAAASVESWGDSSLKDVRLSDVSLSYVGNKDQEIVGRTPSKPLTDYRALPCWGLYLHNLDRVILRNVRLVCERGKVSPASCFDNVGSVEIYNVSF</sequence>
<dbReference type="InterPro" id="IPR011050">
    <property type="entry name" value="Pectin_lyase_fold/virulence"/>
</dbReference>
<organism evidence="2 3">
    <name type="scientific">Parabacteroides distasonis</name>
    <dbReference type="NCBI Taxonomy" id="823"/>
    <lineage>
        <taxon>Bacteria</taxon>
        <taxon>Pseudomonadati</taxon>
        <taxon>Bacteroidota</taxon>
        <taxon>Bacteroidia</taxon>
        <taxon>Bacteroidales</taxon>
        <taxon>Tannerellaceae</taxon>
        <taxon>Parabacteroides</taxon>
    </lineage>
</organism>
<evidence type="ECO:0000313" key="2">
    <source>
        <dbReference type="EMBL" id="CUN02707.1"/>
    </source>
</evidence>
<evidence type="ECO:0000313" key="3">
    <source>
        <dbReference type="Proteomes" id="UP000095591"/>
    </source>
</evidence>
<dbReference type="GO" id="GO:0033917">
    <property type="term" value="F:exo-poly-alpha-galacturonosidase activity"/>
    <property type="evidence" value="ECO:0007669"/>
    <property type="project" value="UniProtKB-EC"/>
</dbReference>
<dbReference type="EMBL" id="CYXP01000003">
    <property type="protein sequence ID" value="CUN02707.1"/>
    <property type="molecule type" value="Genomic_DNA"/>
</dbReference>
<dbReference type="AlphaFoldDB" id="A0A173TL14"/>
<proteinExistence type="predicted"/>
<dbReference type="RefSeq" id="WP_057319196.1">
    <property type="nucleotide sequence ID" value="NZ_CYXP01000003.1"/>
</dbReference>
<dbReference type="Pfam" id="PF12708">
    <property type="entry name" value="Pect-lyase_RHGA_epim"/>
    <property type="match status" value="1"/>
</dbReference>
<feature type="domain" description="Rhamnogalacturonase A/B/Epimerase-like pectate lyase" evidence="1">
    <location>
        <begin position="37"/>
        <end position="257"/>
    </location>
</feature>
<gene>
    <name evidence="2" type="primary">pehX</name>
    <name evidence="2" type="ORF">ERS852429_01591</name>
</gene>
<name>A0A173TL14_PARDI</name>
<reference evidence="2 3" key="1">
    <citation type="submission" date="2015-09" db="EMBL/GenBank/DDBJ databases">
        <authorList>
            <consortium name="Pathogen Informatics"/>
        </authorList>
    </citation>
    <scope>NUCLEOTIDE SEQUENCE [LARGE SCALE GENOMIC DNA]</scope>
    <source>
        <strain evidence="2 3">2789STDY5608872</strain>
    </source>
</reference>